<evidence type="ECO:0000313" key="1">
    <source>
        <dbReference type="EMBL" id="AKQ67125.1"/>
    </source>
</evidence>
<gene>
    <name evidence="1" type="ORF">A176_004037</name>
</gene>
<dbReference type="KEGG" id="mym:A176_004037"/>
<keyword evidence="2" id="KW-1185">Reference proteome</keyword>
<organism evidence="1 2">
    <name type="scientific">Pseudomyxococcus hansupus</name>
    <dbReference type="NCBI Taxonomy" id="1297742"/>
    <lineage>
        <taxon>Bacteria</taxon>
        <taxon>Pseudomonadati</taxon>
        <taxon>Myxococcota</taxon>
        <taxon>Myxococcia</taxon>
        <taxon>Myxococcales</taxon>
        <taxon>Cystobacterineae</taxon>
        <taxon>Myxococcaceae</taxon>
        <taxon>Pseudomyxococcus</taxon>
    </lineage>
</organism>
<dbReference type="Proteomes" id="UP000009026">
    <property type="component" value="Chromosome"/>
</dbReference>
<reference evidence="1 2" key="1">
    <citation type="journal article" date="2016" name="PLoS ONE">
        <title>Complete Genome Sequence and Comparative Genomics of a Novel Myxobacterium Myxococcus hansupus.</title>
        <authorList>
            <person name="Sharma G."/>
            <person name="Narwani T."/>
            <person name="Subramanian S."/>
        </authorList>
    </citation>
    <scope>NUCLEOTIDE SEQUENCE [LARGE SCALE GENOMIC DNA]</scope>
    <source>
        <strain evidence="2">mixupus</strain>
    </source>
</reference>
<protein>
    <submittedName>
        <fullName evidence="1">Uncharacterized protein</fullName>
    </submittedName>
</protein>
<dbReference type="PATRIC" id="fig|1297742.4.peg.4082"/>
<evidence type="ECO:0000313" key="2">
    <source>
        <dbReference type="Proteomes" id="UP000009026"/>
    </source>
</evidence>
<sequence length="216" mass="23513">MAARLEARAAEIAKQRLVELPPPVAVPEFVGGFPREAVALLTESYREMLSVQGLYNQNAVRQRQVARILESRHGAEIASRAISDTAFAKEAFGDFQAESRFYSIDVLRTAAKKGDERWLLRSADALARELTLTGGGGAALDEGRSTDLRDLMHAYIDVKGVQSLANGESALLRSLGYSPGMPAPVKRIYDDVLFLRLKALHGREQAASMTAALLEG</sequence>
<accession>A0A0H4X0L3</accession>
<name>A0A0H4X0L3_9BACT</name>
<proteinExistence type="predicted"/>
<dbReference type="EMBL" id="CP012109">
    <property type="protein sequence ID" value="AKQ67125.1"/>
    <property type="molecule type" value="Genomic_DNA"/>
</dbReference>
<dbReference type="eggNOG" id="ENOG5030T51">
    <property type="taxonomic scope" value="Bacteria"/>
</dbReference>
<dbReference type="AlphaFoldDB" id="A0A0H4X0L3"/>